<evidence type="ECO:0000313" key="2">
    <source>
        <dbReference type="Proteomes" id="UP000037660"/>
    </source>
</evidence>
<evidence type="ECO:0000313" key="1">
    <source>
        <dbReference type="EMBL" id="GAP38724.1"/>
    </source>
</evidence>
<dbReference type="AlphaFoldDB" id="A0A0K8P898"/>
<dbReference type="RefSeq" id="WP_054022572.1">
    <property type="nucleotide sequence ID" value="NZ_BBYR01000085.1"/>
</dbReference>
<gene>
    <name evidence="1" type="ORF">ISF6_5277</name>
</gene>
<accession>A0A0K8P898</accession>
<keyword evidence="2" id="KW-1185">Reference proteome</keyword>
<dbReference type="Proteomes" id="UP000037660">
    <property type="component" value="Unassembled WGS sequence"/>
</dbReference>
<reference evidence="2" key="1">
    <citation type="submission" date="2015-07" db="EMBL/GenBank/DDBJ databases">
        <title>Discovery of a poly(ethylene terephthalate assimilation.</title>
        <authorList>
            <person name="Yoshida S."/>
            <person name="Hiraga K."/>
            <person name="Takehana T."/>
            <person name="Taniguchi I."/>
            <person name="Yamaji H."/>
            <person name="Maeda Y."/>
            <person name="Toyohara K."/>
            <person name="Miyamoto K."/>
            <person name="Kimura Y."/>
            <person name="Oda K."/>
        </authorList>
    </citation>
    <scope>NUCLEOTIDE SEQUENCE [LARGE SCALE GENOMIC DNA]</scope>
    <source>
        <strain evidence="2">NBRC 110686 / TISTR 2288 / 201-F6</strain>
    </source>
</reference>
<reference evidence="1 2" key="2">
    <citation type="journal article" date="2016" name="Science">
        <title>A bacterium that degrades and assimilates poly(ethylene terephthalate).</title>
        <authorList>
            <person name="Yoshida S."/>
            <person name="Hiraga K."/>
            <person name="Takehana T."/>
            <person name="Taniguchi I."/>
            <person name="Yamaji H."/>
            <person name="Maeda Y."/>
            <person name="Toyohara K."/>
            <person name="Miyamoto K."/>
            <person name="Kimura Y."/>
            <person name="Oda K."/>
        </authorList>
    </citation>
    <scope>NUCLEOTIDE SEQUENCE [LARGE SCALE GENOMIC DNA]</scope>
    <source>
        <strain evidence="2">NBRC 110686 / TISTR 2288 / 201-F6</strain>
    </source>
</reference>
<sequence length="368" mass="39729">MPISQQDLQNARLGALYLWQGTTHSSPLLQTIISGTLGSATALAGIKEINIALPDQTTDIVQFAIQAQRDPGAQGKLWKSVQSWAESLLGQLWAKIKDIFGDIVEVGVQVKKIALWVAQMVYSDLAPFIGGGSTLVSGLVKAGTAFVERSSSWLASKGVVLNTGHPDTLVGAINAGLSRALLDGVYDIARSSLSIGLNWATYGGAATVDAIAAVIDAAYKMVWRYAESCTITAFCQRAQQLWGNRTSKRGAVRKGATFTKWMEPAVTKVPLIAAVTLASGLTGDKMRFLNMFTDQDAVIGQSQFDKGCEYLEQVKRAASRMIVQSEIDFTSKDPLIDGLLKKAKATNLDSSPTTTWWGYWGLDKLFRS</sequence>
<dbReference type="EMBL" id="BBYR01000085">
    <property type="protein sequence ID" value="GAP38724.1"/>
    <property type="molecule type" value="Genomic_DNA"/>
</dbReference>
<dbReference type="STRING" id="1547922.ISF6_5277"/>
<organism evidence="1 2">
    <name type="scientific">Piscinibacter sakaiensis</name>
    <name type="common">Ideonella sakaiensis</name>
    <dbReference type="NCBI Taxonomy" id="1547922"/>
    <lineage>
        <taxon>Bacteria</taxon>
        <taxon>Pseudomonadati</taxon>
        <taxon>Pseudomonadota</taxon>
        <taxon>Betaproteobacteria</taxon>
        <taxon>Burkholderiales</taxon>
        <taxon>Sphaerotilaceae</taxon>
        <taxon>Piscinibacter</taxon>
    </lineage>
</organism>
<dbReference type="OrthoDB" id="9050632at2"/>
<protein>
    <submittedName>
        <fullName evidence="1">Uncharacterized protein</fullName>
    </submittedName>
</protein>
<proteinExistence type="predicted"/>
<name>A0A0K8P898_PISS1</name>
<comment type="caution">
    <text evidence="1">The sequence shown here is derived from an EMBL/GenBank/DDBJ whole genome shotgun (WGS) entry which is preliminary data.</text>
</comment>